<proteinExistence type="inferred from homology"/>
<gene>
    <name evidence="7" type="ORF">D4N35_013420</name>
</gene>
<dbReference type="PANTHER" id="PTHR30569:SF0">
    <property type="entry name" value="CYTOSINE PERMEASE"/>
    <property type="match status" value="1"/>
</dbReference>
<evidence type="ECO:0000256" key="2">
    <source>
        <dbReference type="ARBA" id="ARBA00008974"/>
    </source>
</evidence>
<evidence type="ECO:0000256" key="6">
    <source>
        <dbReference type="SAM" id="Phobius"/>
    </source>
</evidence>
<keyword evidence="4 6" id="KW-1133">Transmembrane helix</keyword>
<dbReference type="Gene3D" id="1.10.4160.10">
    <property type="entry name" value="Hydantoin permease"/>
    <property type="match status" value="1"/>
</dbReference>
<organism evidence="7 8">
    <name type="scientific">Siminovitchia fortis</name>
    <dbReference type="NCBI Taxonomy" id="254758"/>
    <lineage>
        <taxon>Bacteria</taxon>
        <taxon>Bacillati</taxon>
        <taxon>Bacillota</taxon>
        <taxon>Bacilli</taxon>
        <taxon>Bacillales</taxon>
        <taxon>Bacillaceae</taxon>
        <taxon>Siminovitchia</taxon>
    </lineage>
</organism>
<feature type="transmembrane region" description="Helical" evidence="6">
    <location>
        <begin position="400"/>
        <end position="422"/>
    </location>
</feature>
<keyword evidence="8" id="KW-1185">Reference proteome</keyword>
<evidence type="ECO:0000313" key="8">
    <source>
        <dbReference type="Proteomes" id="UP000273811"/>
    </source>
</evidence>
<feature type="transmembrane region" description="Helical" evidence="6">
    <location>
        <begin position="214"/>
        <end position="234"/>
    </location>
</feature>
<dbReference type="Proteomes" id="UP000273811">
    <property type="component" value="Unassembled WGS sequence"/>
</dbReference>
<evidence type="ECO:0000256" key="4">
    <source>
        <dbReference type="ARBA" id="ARBA00022989"/>
    </source>
</evidence>
<dbReference type="Pfam" id="PF02133">
    <property type="entry name" value="Transp_cyt_pur"/>
    <property type="match status" value="1"/>
</dbReference>
<comment type="caution">
    <text evidence="7">The sequence shown here is derived from an EMBL/GenBank/DDBJ whole genome shotgun (WGS) entry which is preliminary data.</text>
</comment>
<dbReference type="PANTHER" id="PTHR30569">
    <property type="entry name" value="CYTOSINE TRANSPORTER CODB"/>
    <property type="match status" value="1"/>
</dbReference>
<dbReference type="OrthoDB" id="9780088at2"/>
<comment type="similarity">
    <text evidence="2">Belongs to the purine-cytosine permease (2.A.39) family.</text>
</comment>
<comment type="subcellular location">
    <subcellularLocation>
        <location evidence="1">Membrane</location>
        <topology evidence="1">Multi-pass membrane protein</topology>
    </subcellularLocation>
</comment>
<dbReference type="GO" id="GO:0015209">
    <property type="term" value="F:cytosine transmembrane transporter activity"/>
    <property type="evidence" value="ECO:0007669"/>
    <property type="project" value="InterPro"/>
</dbReference>
<keyword evidence="3 6" id="KW-0812">Transmembrane</keyword>
<feature type="transmembrane region" description="Helical" evidence="6">
    <location>
        <begin position="434"/>
        <end position="454"/>
    </location>
</feature>
<feature type="transmembrane region" description="Helical" evidence="6">
    <location>
        <begin position="356"/>
        <end position="379"/>
    </location>
</feature>
<evidence type="ECO:0000256" key="5">
    <source>
        <dbReference type="ARBA" id="ARBA00023136"/>
    </source>
</evidence>
<dbReference type="GO" id="GO:0005886">
    <property type="term" value="C:plasma membrane"/>
    <property type="evidence" value="ECO:0007669"/>
    <property type="project" value="TreeGrafter"/>
</dbReference>
<feature type="transmembrane region" description="Helical" evidence="6">
    <location>
        <begin position="254"/>
        <end position="274"/>
    </location>
</feature>
<dbReference type="InterPro" id="IPR030191">
    <property type="entry name" value="CodB"/>
</dbReference>
<accession>A0A443IMN7</accession>
<reference evidence="7" key="1">
    <citation type="submission" date="2018-12" db="EMBL/GenBank/DDBJ databases">
        <authorList>
            <person name="Sun L."/>
            <person name="Chen Z."/>
        </authorList>
    </citation>
    <scope>NUCLEOTIDE SEQUENCE [LARGE SCALE GENOMIC DNA]</scope>
    <source>
        <strain evidence="7">DSM 16012</strain>
    </source>
</reference>
<feature type="transmembrane region" description="Helical" evidence="6">
    <location>
        <begin position="35"/>
        <end position="56"/>
    </location>
</feature>
<name>A0A443IMN7_9BACI</name>
<dbReference type="EMBL" id="QYTU02000033">
    <property type="protein sequence ID" value="RWR06934.1"/>
    <property type="molecule type" value="Genomic_DNA"/>
</dbReference>
<evidence type="ECO:0000256" key="1">
    <source>
        <dbReference type="ARBA" id="ARBA00004141"/>
    </source>
</evidence>
<feature type="transmembrane region" description="Helical" evidence="6">
    <location>
        <begin position="176"/>
        <end position="194"/>
    </location>
</feature>
<sequence>MKEVRCQVEKSNGQSDLLPLLPKERTWGSLDFSMVNIGLAIATWCFLIGGTLSLFVGLKMGFIATLAGNTISVLFVALSNAIPSSRYGIDQYIFLRSIFGKKGTKIPVILMVIVEFGWVATLAVMFGKASSNAYGAITNTPSVSNTTVIIFALMAIVISWIIVSRGSNSINWLNRIVAPLLVTMLIVMFYMLSQQYSFGEMLALQPISPFPNDLHNYIVAFELGLGSGFSWWPIMGGLTRLTKSERAALWPNMIGVNICAVLGTMIGLLAGLAIGDSDPTAWMIPIGGAVLGLIALIIISFANVTAMTSLVFSTCMALKQIKFFRNMKWENLTLLFLTCTAVFALFPEVIYGNFSLFLAACGTVFGPLSTVMFVDYYLLRKQRIDMRALYLDTPGKPYDFIGGYNITPIISVAISVFVYFLIIDPISFEGSAFFDYASATLPAMLLAGILYYVITKLFVIPKGMGGYDASEKREKGEKSA</sequence>
<dbReference type="InterPro" id="IPR001248">
    <property type="entry name" value="Pur-cyt_permease"/>
</dbReference>
<feature type="transmembrane region" description="Helical" evidence="6">
    <location>
        <begin position="146"/>
        <end position="164"/>
    </location>
</feature>
<feature type="transmembrane region" description="Helical" evidence="6">
    <location>
        <begin position="62"/>
        <end position="82"/>
    </location>
</feature>
<evidence type="ECO:0000313" key="7">
    <source>
        <dbReference type="EMBL" id="RWR06934.1"/>
    </source>
</evidence>
<keyword evidence="5 6" id="KW-0472">Membrane</keyword>
<protein>
    <submittedName>
        <fullName evidence="7">Uncharacterized protein</fullName>
    </submittedName>
</protein>
<feature type="transmembrane region" description="Helical" evidence="6">
    <location>
        <begin position="286"/>
        <end position="312"/>
    </location>
</feature>
<evidence type="ECO:0000256" key="3">
    <source>
        <dbReference type="ARBA" id="ARBA00022692"/>
    </source>
</evidence>
<feature type="transmembrane region" description="Helical" evidence="6">
    <location>
        <begin position="332"/>
        <end position="350"/>
    </location>
</feature>
<feature type="transmembrane region" description="Helical" evidence="6">
    <location>
        <begin position="103"/>
        <end position="126"/>
    </location>
</feature>
<dbReference type="AlphaFoldDB" id="A0A443IMN7"/>